<name>A0A9X4MA35_9CYAN</name>
<evidence type="ECO:0000313" key="2">
    <source>
        <dbReference type="Proteomes" id="UP001152872"/>
    </source>
</evidence>
<evidence type="ECO:0008006" key="3">
    <source>
        <dbReference type="Google" id="ProtNLM"/>
    </source>
</evidence>
<dbReference type="RefSeq" id="WP_009625972.1">
    <property type="nucleotide sequence ID" value="NZ_VBTY01000026.1"/>
</dbReference>
<keyword evidence="2" id="KW-1185">Reference proteome</keyword>
<dbReference type="InterPro" id="IPR011008">
    <property type="entry name" value="Dimeric_a/b-barrel"/>
</dbReference>
<sequence length="139" mass="16330">MLYLSVTRLKLKSFRYLLSFLFYTDQILREIRASEGYLQGKLMATHNLSMWTMTLWTSEESARNFYLSGSHQLAMEKISEWTSEAVHINHPTNWDQLPPWTDVTQLLANQGHFVPLTNPSENHLKRFITQPSLKFILKI</sequence>
<dbReference type="SUPFAM" id="SSF54909">
    <property type="entry name" value="Dimeric alpha+beta barrel"/>
    <property type="match status" value="1"/>
</dbReference>
<reference evidence="1" key="1">
    <citation type="submission" date="2019-05" db="EMBL/GenBank/DDBJ databases">
        <title>Whole genome sequencing of Pseudanabaena catenata USMAC16.</title>
        <authorList>
            <person name="Khan Z."/>
            <person name="Omar W.M."/>
            <person name="Convey P."/>
            <person name="Merican F."/>
            <person name="Najimudin N."/>
        </authorList>
    </citation>
    <scope>NUCLEOTIDE SEQUENCE</scope>
    <source>
        <strain evidence="1">USMAC16</strain>
    </source>
</reference>
<protein>
    <recommendedName>
        <fullName evidence="3">DUF3291 domain-containing protein</fullName>
    </recommendedName>
</protein>
<gene>
    <name evidence="1" type="ORF">FEV09_05035</name>
</gene>
<dbReference type="Proteomes" id="UP001152872">
    <property type="component" value="Unassembled WGS sequence"/>
</dbReference>
<dbReference type="EMBL" id="VBTY01000026">
    <property type="protein sequence ID" value="MDG3493916.1"/>
    <property type="molecule type" value="Genomic_DNA"/>
</dbReference>
<organism evidence="1 2">
    <name type="scientific">Pseudanabaena catenata USMAC16</name>
    <dbReference type="NCBI Taxonomy" id="1855837"/>
    <lineage>
        <taxon>Bacteria</taxon>
        <taxon>Bacillati</taxon>
        <taxon>Cyanobacteriota</taxon>
        <taxon>Cyanophyceae</taxon>
        <taxon>Pseudanabaenales</taxon>
        <taxon>Pseudanabaenaceae</taxon>
        <taxon>Pseudanabaena</taxon>
    </lineage>
</organism>
<proteinExistence type="predicted"/>
<accession>A0A9X4MA35</accession>
<dbReference type="AlphaFoldDB" id="A0A9X4MA35"/>
<comment type="caution">
    <text evidence="1">The sequence shown here is derived from an EMBL/GenBank/DDBJ whole genome shotgun (WGS) entry which is preliminary data.</text>
</comment>
<evidence type="ECO:0000313" key="1">
    <source>
        <dbReference type="EMBL" id="MDG3493916.1"/>
    </source>
</evidence>